<evidence type="ECO:0000313" key="3">
    <source>
        <dbReference type="Proteomes" id="UP001595721"/>
    </source>
</evidence>
<protein>
    <submittedName>
        <fullName evidence="2">Lipase</fullName>
    </submittedName>
</protein>
<dbReference type="InterPro" id="IPR037461">
    <property type="entry name" value="CtCE2-like_dom"/>
</dbReference>
<dbReference type="EMBL" id="JBHRXJ010000019">
    <property type="protein sequence ID" value="MFC3530136.1"/>
    <property type="molecule type" value="Genomic_DNA"/>
</dbReference>
<feature type="domain" description="Carbohydrate esterase 2 N-terminal" evidence="1">
    <location>
        <begin position="71"/>
        <end position="172"/>
    </location>
</feature>
<dbReference type="PANTHER" id="PTHR37834">
    <property type="entry name" value="GDSL-LIKE LIPASE/ACYLHYDROLASE DOMAIN PROTEIN (AFU_ORTHOLOGUE AFUA_2G00620)"/>
    <property type="match status" value="1"/>
</dbReference>
<keyword evidence="3" id="KW-1185">Reference proteome</keyword>
<comment type="caution">
    <text evidence="2">The sequence shown here is derived from an EMBL/GenBank/DDBJ whole genome shotgun (WGS) entry which is preliminary data.</text>
</comment>
<accession>A0ABV7RA25</accession>
<dbReference type="RefSeq" id="WP_377746289.1">
    <property type="nucleotide sequence ID" value="NZ_JBHRXJ010000019.1"/>
</dbReference>
<name>A0ABV7RA25_9RHOB</name>
<sequence length="396" mass="42292">MRRLGGKRLGLFLGLALMVLAGSGIAASLLWPRVPYPATPVPVLRLAPDAPFSARLTAPRDGMTALPARITGRTAAAKTPGGVMHEWPGLHAEAHFHASAVTLRLNDSVDHWRISLDGGWVEVARPGQKDLRIEGLPPGEHLIRAERISESRGPAEFDGFFVDSAGAVRPAPPPLARLIEFIGDSDTVGFGNTAQRRDCSSEQIFSATDTSLSFPARVAAAFDADYRIVARSGLGLLRNYGGAAPDRTMRALYPLALPSDPAAARLPEQRADLLVIGLGSNDFGSDIAAGEPWPDAARLSQDFGPALIRFAQARLDEHPGAALILLAFGEYGDDLVRPYREAAGALAAKGDTRVGLVVLPDLQRTACLWHPSLQDHAMIAEKLDKAIRDTLPGWNG</sequence>
<organism evidence="2 3">
    <name type="scientific">Paracoccus mangrovi</name>
    <dbReference type="NCBI Taxonomy" id="1715645"/>
    <lineage>
        <taxon>Bacteria</taxon>
        <taxon>Pseudomonadati</taxon>
        <taxon>Pseudomonadota</taxon>
        <taxon>Alphaproteobacteria</taxon>
        <taxon>Rhodobacterales</taxon>
        <taxon>Paracoccaceae</taxon>
        <taxon>Paracoccus</taxon>
    </lineage>
</organism>
<dbReference type="InterPro" id="IPR040794">
    <property type="entry name" value="CE2_N"/>
</dbReference>
<gene>
    <name evidence="2" type="ORF">ACFOMH_18360</name>
</gene>
<dbReference type="SUPFAM" id="SSF52266">
    <property type="entry name" value="SGNH hydrolase"/>
    <property type="match status" value="1"/>
</dbReference>
<dbReference type="InterPro" id="IPR036514">
    <property type="entry name" value="SGNH_hydro_sf"/>
</dbReference>
<dbReference type="Gene3D" id="2.60.120.260">
    <property type="entry name" value="Galactose-binding domain-like"/>
    <property type="match status" value="1"/>
</dbReference>
<proteinExistence type="predicted"/>
<dbReference type="InterPro" id="IPR052762">
    <property type="entry name" value="PCW_deacetylase/CE"/>
</dbReference>
<reference evidence="3" key="1">
    <citation type="journal article" date="2019" name="Int. J. Syst. Evol. Microbiol.">
        <title>The Global Catalogue of Microorganisms (GCM) 10K type strain sequencing project: providing services to taxonomists for standard genome sequencing and annotation.</title>
        <authorList>
            <consortium name="The Broad Institute Genomics Platform"/>
            <consortium name="The Broad Institute Genome Sequencing Center for Infectious Disease"/>
            <person name="Wu L."/>
            <person name="Ma J."/>
        </authorList>
    </citation>
    <scope>NUCLEOTIDE SEQUENCE [LARGE SCALE GENOMIC DNA]</scope>
    <source>
        <strain evidence="3">KCTC 42899</strain>
    </source>
</reference>
<evidence type="ECO:0000313" key="2">
    <source>
        <dbReference type="EMBL" id="MFC3530136.1"/>
    </source>
</evidence>
<dbReference type="Pfam" id="PF17996">
    <property type="entry name" value="CE2_N"/>
    <property type="match status" value="1"/>
</dbReference>
<dbReference type="Gene3D" id="3.40.50.1110">
    <property type="entry name" value="SGNH hydrolase"/>
    <property type="match status" value="1"/>
</dbReference>
<dbReference type="CDD" id="cd01831">
    <property type="entry name" value="Endoglucanase_E_like"/>
    <property type="match status" value="1"/>
</dbReference>
<evidence type="ECO:0000259" key="1">
    <source>
        <dbReference type="Pfam" id="PF17996"/>
    </source>
</evidence>
<dbReference type="Proteomes" id="UP001595721">
    <property type="component" value="Unassembled WGS sequence"/>
</dbReference>
<dbReference type="PANTHER" id="PTHR37834:SF2">
    <property type="entry name" value="ESTERASE, SGNH HYDROLASE-TYPE"/>
    <property type="match status" value="1"/>
</dbReference>